<evidence type="ECO:0000313" key="2">
    <source>
        <dbReference type="EMBL" id="HFJ54176.1"/>
    </source>
</evidence>
<gene>
    <name evidence="1" type="ORF">ENP94_03995</name>
    <name evidence="2" type="ORF">ENS16_05750</name>
</gene>
<dbReference type="AlphaFoldDB" id="A0A7C3IN35"/>
<dbReference type="EMBL" id="DSTU01000007">
    <property type="protein sequence ID" value="HFJ54176.1"/>
    <property type="molecule type" value="Genomic_DNA"/>
</dbReference>
<evidence type="ECO:0000313" key="1">
    <source>
        <dbReference type="EMBL" id="HEA87154.1"/>
    </source>
</evidence>
<reference evidence="2" key="1">
    <citation type="journal article" date="2020" name="mSystems">
        <title>Genome- and Community-Level Interaction Insights into Carbon Utilization and Element Cycling Functions of Hydrothermarchaeota in Hydrothermal Sediment.</title>
        <authorList>
            <person name="Zhou Z."/>
            <person name="Liu Y."/>
            <person name="Xu W."/>
            <person name="Pan J."/>
            <person name="Luo Z.H."/>
            <person name="Li M."/>
        </authorList>
    </citation>
    <scope>NUCLEOTIDE SEQUENCE [LARGE SCALE GENOMIC DNA]</scope>
    <source>
        <strain evidence="1">SpSt-265</strain>
        <strain evidence="2">SpSt-465</strain>
    </source>
</reference>
<protein>
    <submittedName>
        <fullName evidence="2">Uncharacterized protein</fullName>
    </submittedName>
</protein>
<proteinExistence type="predicted"/>
<organism evidence="2">
    <name type="scientific">candidate division WOR-3 bacterium</name>
    <dbReference type="NCBI Taxonomy" id="2052148"/>
    <lineage>
        <taxon>Bacteria</taxon>
        <taxon>Bacteria division WOR-3</taxon>
    </lineage>
</organism>
<accession>A0A7C3IN35</accession>
<comment type="caution">
    <text evidence="2">The sequence shown here is derived from an EMBL/GenBank/DDBJ whole genome shotgun (WGS) entry which is preliminary data.</text>
</comment>
<sequence length="190" mass="20673">MSATTAPSRRLILVFILLLTACDELLIPTDFEPTGSPFSLNPGITLIAIAGDRQHFSPNGLYSLALVARANNSAYASDTLPGGLLFTSSKNSTQHMIILKDHPVTFSTNNTTVVLGVFCCNRRRLIPAETDTFMLGPLTDNPGLRQLAELVRHKRISENLGMVQRAVWMVTDSTGLNQAYIDSISALPDE</sequence>
<name>A0A7C3IN35_UNCW3</name>
<dbReference type="EMBL" id="DSLG01000004">
    <property type="protein sequence ID" value="HEA87154.1"/>
    <property type="molecule type" value="Genomic_DNA"/>
</dbReference>